<dbReference type="EMBL" id="JAATJB010000002">
    <property type="protein sequence ID" value="NJB96857.1"/>
    <property type="molecule type" value="Genomic_DNA"/>
</dbReference>
<dbReference type="CDD" id="cd01347">
    <property type="entry name" value="ligand_gated_channel"/>
    <property type="match status" value="1"/>
</dbReference>
<evidence type="ECO:0000313" key="18">
    <source>
        <dbReference type="Proteomes" id="UP000531251"/>
    </source>
</evidence>
<feature type="domain" description="TonB-dependent receptor-like beta-barrel" evidence="15">
    <location>
        <begin position="239"/>
        <end position="721"/>
    </location>
</feature>
<evidence type="ECO:0000313" key="17">
    <source>
        <dbReference type="EMBL" id="NJB96857.1"/>
    </source>
</evidence>
<evidence type="ECO:0000256" key="8">
    <source>
        <dbReference type="ARBA" id="ARBA00023077"/>
    </source>
</evidence>
<dbReference type="PANTHER" id="PTHR32552">
    <property type="entry name" value="FERRICHROME IRON RECEPTOR-RELATED"/>
    <property type="match status" value="1"/>
</dbReference>
<dbReference type="InterPro" id="IPR036942">
    <property type="entry name" value="Beta-barrel_TonB_sf"/>
</dbReference>
<feature type="compositionally biased region" description="Low complexity" evidence="13">
    <location>
        <begin position="36"/>
        <end position="48"/>
    </location>
</feature>
<dbReference type="AlphaFoldDB" id="A0A7X6BCP1"/>
<dbReference type="Gene3D" id="2.40.170.20">
    <property type="entry name" value="TonB-dependent receptor, beta-barrel domain"/>
    <property type="match status" value="1"/>
</dbReference>
<keyword evidence="4" id="KW-0410">Iron transport</keyword>
<evidence type="ECO:0000259" key="16">
    <source>
        <dbReference type="Pfam" id="PF07715"/>
    </source>
</evidence>
<organism evidence="17 18">
    <name type="scientific">Sphingomonas trueperi</name>
    <dbReference type="NCBI Taxonomy" id="53317"/>
    <lineage>
        <taxon>Bacteria</taxon>
        <taxon>Pseudomonadati</taxon>
        <taxon>Pseudomonadota</taxon>
        <taxon>Alphaproteobacteria</taxon>
        <taxon>Sphingomonadales</taxon>
        <taxon>Sphingomonadaceae</taxon>
        <taxon>Sphingomonas</taxon>
    </lineage>
</organism>
<evidence type="ECO:0000256" key="4">
    <source>
        <dbReference type="ARBA" id="ARBA00022496"/>
    </source>
</evidence>
<evidence type="ECO:0000256" key="1">
    <source>
        <dbReference type="ARBA" id="ARBA00004571"/>
    </source>
</evidence>
<dbReference type="Proteomes" id="UP000531251">
    <property type="component" value="Unassembled WGS sequence"/>
</dbReference>
<accession>A0A7X6BCP1</accession>
<dbReference type="Pfam" id="PF07715">
    <property type="entry name" value="Plug"/>
    <property type="match status" value="1"/>
</dbReference>
<keyword evidence="3 11" id="KW-1134">Transmembrane beta strand</keyword>
<evidence type="ECO:0000256" key="10">
    <source>
        <dbReference type="ARBA" id="ARBA00023237"/>
    </source>
</evidence>
<keyword evidence="9 11" id="KW-0472">Membrane</keyword>
<dbReference type="SUPFAM" id="SSF56935">
    <property type="entry name" value="Porins"/>
    <property type="match status" value="1"/>
</dbReference>
<dbReference type="GO" id="GO:0006826">
    <property type="term" value="P:iron ion transport"/>
    <property type="evidence" value="ECO:0007669"/>
    <property type="project" value="UniProtKB-KW"/>
</dbReference>
<keyword evidence="14" id="KW-0732">Signal</keyword>
<evidence type="ECO:0000256" key="6">
    <source>
        <dbReference type="ARBA" id="ARBA00023004"/>
    </source>
</evidence>
<proteinExistence type="inferred from homology"/>
<dbReference type="PROSITE" id="PS52016">
    <property type="entry name" value="TONB_DEPENDENT_REC_3"/>
    <property type="match status" value="1"/>
</dbReference>
<dbReference type="Pfam" id="PF00593">
    <property type="entry name" value="TonB_dep_Rec_b-barrel"/>
    <property type="match status" value="1"/>
</dbReference>
<comment type="subcellular location">
    <subcellularLocation>
        <location evidence="1 11">Cell outer membrane</location>
        <topology evidence="1 11">Multi-pass membrane protein</topology>
    </subcellularLocation>
</comment>
<feature type="domain" description="TonB-dependent receptor plug" evidence="16">
    <location>
        <begin position="67"/>
        <end position="174"/>
    </location>
</feature>
<evidence type="ECO:0000256" key="9">
    <source>
        <dbReference type="ARBA" id="ARBA00023136"/>
    </source>
</evidence>
<gene>
    <name evidence="17" type="ORF">GGR89_001157</name>
</gene>
<keyword evidence="7" id="KW-0406">Ion transport</keyword>
<evidence type="ECO:0000256" key="5">
    <source>
        <dbReference type="ARBA" id="ARBA00022692"/>
    </source>
</evidence>
<evidence type="ECO:0000256" key="2">
    <source>
        <dbReference type="ARBA" id="ARBA00022448"/>
    </source>
</evidence>
<dbReference type="GO" id="GO:0009279">
    <property type="term" value="C:cell outer membrane"/>
    <property type="evidence" value="ECO:0007669"/>
    <property type="project" value="UniProtKB-SubCell"/>
</dbReference>
<protein>
    <submittedName>
        <fullName evidence="17">Iron complex outermembrane receptor protein</fullName>
    </submittedName>
</protein>
<dbReference type="InterPro" id="IPR039426">
    <property type="entry name" value="TonB-dep_rcpt-like"/>
</dbReference>
<feature type="region of interest" description="Disordered" evidence="13">
    <location>
        <begin position="26"/>
        <end position="51"/>
    </location>
</feature>
<keyword evidence="10 11" id="KW-0998">Cell outer membrane</keyword>
<evidence type="ECO:0000256" key="7">
    <source>
        <dbReference type="ARBA" id="ARBA00023065"/>
    </source>
</evidence>
<evidence type="ECO:0000256" key="3">
    <source>
        <dbReference type="ARBA" id="ARBA00022452"/>
    </source>
</evidence>
<dbReference type="InterPro" id="IPR000531">
    <property type="entry name" value="Beta-barrel_TonB"/>
</dbReference>
<sequence length="771" mass="84190">MRGYQFPLCTLALAASFIGSAAHAHAHAGEEHRDPAAAPAPAQATTAAKGDGEIVVTTTAQKRFENIQNVPLAVQVVTPAQLEAQGVRHFQDLGKVAPSLTVRTAENPVNANVSLRGVGTFAFGIGVESSVAVTVDGVPLAFQARAFTDLPDVAMIEVLRGPQSTLYGKAASAGLIKIMTTQPTNDFHVKANLLATDDKEYGGNFSVTGPINETLGYVFSASYSNWGGNVRNVFDGKDVNGRETLSTRGKLKWKASPDVVFTASANYMNGNTTVGRPFIRMAPGALLRGQAGLTADVILPAIKIDPLNQKVANNDRAGTKYWGWGTMLRTDINIGKMQVLGLTSYDKFRMDDYIDHDDTVAPGPFGRNIQVGAFKSRLFTQEIRLLSPGTDAFRYALGVYYANVGFERPFKRGPQFSLADWFATSGSRQIAAFGQIDWEFVKNLTATVGGRAQNERVKYTFLDKNLPVPASWAGHASDNATTYRLGLQYQATRDVMLFGSYATGYKGQTYDLTTGFGQARADAGPIRPETSKDKEFGVRTQFFGRRMTFNVTYFDTNYKDLQAQSIETINGTSNYRLTNVGGLNTKGLEFESAARFTHDLTISGAATYLDATYTSFPVAQCYPLQGAAQGCVQAKPAYQNLTDTRAIQAPEWKGSASIEYTPALTEKLNGVLQGSWQYQSSIYYVARDPEAFQPAFSIFNLSAGVRDHKRRWEATLFVNNLFDKQYYQSLVNTASNFNTSSVANAPNTIATQAVLPRDFRRYAGIRFGLNY</sequence>
<evidence type="ECO:0000256" key="11">
    <source>
        <dbReference type="PROSITE-ProRule" id="PRU01360"/>
    </source>
</evidence>
<dbReference type="PANTHER" id="PTHR32552:SF81">
    <property type="entry name" value="TONB-DEPENDENT OUTER MEMBRANE RECEPTOR"/>
    <property type="match status" value="1"/>
</dbReference>
<reference evidence="17 18" key="1">
    <citation type="submission" date="2020-03" db="EMBL/GenBank/DDBJ databases">
        <title>Genomic Encyclopedia of Type Strains, Phase IV (KMG-IV): sequencing the most valuable type-strain genomes for metagenomic binning, comparative biology and taxonomic classification.</title>
        <authorList>
            <person name="Goeker M."/>
        </authorList>
    </citation>
    <scope>NUCLEOTIDE SEQUENCE [LARGE SCALE GENOMIC DNA]</scope>
    <source>
        <strain evidence="17 18">DSM 7225</strain>
    </source>
</reference>
<keyword evidence="18" id="KW-1185">Reference proteome</keyword>
<feature type="signal peptide" evidence="14">
    <location>
        <begin position="1"/>
        <end position="24"/>
    </location>
</feature>
<dbReference type="InterPro" id="IPR012910">
    <property type="entry name" value="Plug_dom"/>
</dbReference>
<keyword evidence="17" id="KW-0675">Receptor</keyword>
<evidence type="ECO:0000256" key="14">
    <source>
        <dbReference type="SAM" id="SignalP"/>
    </source>
</evidence>
<keyword evidence="6" id="KW-0408">Iron</keyword>
<name>A0A7X6BCP1_9SPHN</name>
<keyword evidence="5 11" id="KW-0812">Transmembrane</keyword>
<comment type="caution">
    <text evidence="17">The sequence shown here is derived from an EMBL/GenBank/DDBJ whole genome shotgun (WGS) entry which is preliminary data.</text>
</comment>
<dbReference type="RefSeq" id="WP_125972610.1">
    <property type="nucleotide sequence ID" value="NZ_BAAADY010000005.1"/>
</dbReference>
<evidence type="ECO:0000256" key="13">
    <source>
        <dbReference type="SAM" id="MobiDB-lite"/>
    </source>
</evidence>
<keyword evidence="2 11" id="KW-0813">Transport</keyword>
<comment type="similarity">
    <text evidence="11 12">Belongs to the TonB-dependent receptor family.</text>
</comment>
<feature type="chain" id="PRO_5030937180" evidence="14">
    <location>
        <begin position="25"/>
        <end position="771"/>
    </location>
</feature>
<keyword evidence="8 12" id="KW-0798">TonB box</keyword>
<evidence type="ECO:0000256" key="12">
    <source>
        <dbReference type="RuleBase" id="RU003357"/>
    </source>
</evidence>
<evidence type="ECO:0000259" key="15">
    <source>
        <dbReference type="Pfam" id="PF00593"/>
    </source>
</evidence>